<dbReference type="Pfam" id="PF03004">
    <property type="entry name" value="Transposase_24"/>
    <property type="match status" value="1"/>
</dbReference>
<evidence type="ECO:0000313" key="3">
    <source>
        <dbReference type="EMBL" id="MED6145291.1"/>
    </source>
</evidence>
<feature type="region of interest" description="Disordered" evidence="2">
    <location>
        <begin position="407"/>
        <end position="458"/>
    </location>
</feature>
<proteinExistence type="predicted"/>
<evidence type="ECO:0008006" key="5">
    <source>
        <dbReference type="Google" id="ProtNLM"/>
    </source>
</evidence>
<accession>A0ABU6T9F4</accession>
<name>A0ABU6T9F4_9FABA</name>
<feature type="coiled-coil region" evidence="1">
    <location>
        <begin position="353"/>
        <end position="398"/>
    </location>
</feature>
<dbReference type="Proteomes" id="UP001341840">
    <property type="component" value="Unassembled WGS sequence"/>
</dbReference>
<feature type="compositionally biased region" description="Polar residues" evidence="2">
    <location>
        <begin position="47"/>
        <end position="57"/>
    </location>
</feature>
<keyword evidence="1" id="KW-0175">Coiled coil</keyword>
<protein>
    <recommendedName>
        <fullName evidence="5">Transposase, Ptta/En/Spm, plant</fullName>
    </recommendedName>
</protein>
<organism evidence="3 4">
    <name type="scientific">Stylosanthes scabra</name>
    <dbReference type="NCBI Taxonomy" id="79078"/>
    <lineage>
        <taxon>Eukaryota</taxon>
        <taxon>Viridiplantae</taxon>
        <taxon>Streptophyta</taxon>
        <taxon>Embryophyta</taxon>
        <taxon>Tracheophyta</taxon>
        <taxon>Spermatophyta</taxon>
        <taxon>Magnoliopsida</taxon>
        <taxon>eudicotyledons</taxon>
        <taxon>Gunneridae</taxon>
        <taxon>Pentapetalae</taxon>
        <taxon>rosids</taxon>
        <taxon>fabids</taxon>
        <taxon>Fabales</taxon>
        <taxon>Fabaceae</taxon>
        <taxon>Papilionoideae</taxon>
        <taxon>50 kb inversion clade</taxon>
        <taxon>dalbergioids sensu lato</taxon>
        <taxon>Dalbergieae</taxon>
        <taxon>Pterocarpus clade</taxon>
        <taxon>Stylosanthes</taxon>
    </lineage>
</organism>
<evidence type="ECO:0000256" key="1">
    <source>
        <dbReference type="SAM" id="Coils"/>
    </source>
</evidence>
<evidence type="ECO:0000313" key="4">
    <source>
        <dbReference type="Proteomes" id="UP001341840"/>
    </source>
</evidence>
<keyword evidence="4" id="KW-1185">Reference proteome</keyword>
<sequence>MTGVPLDLGEAEAETSTPPPTSTPVVPTPSLAEGLPAMRMIPKPGSRVQSSETAGARTQTSTPTQTNTQTPTDDDEPPLPKPDPISWPPVNNPLPEGEEEDVALEEELARQAGRVYLHWDGGNCWNKVRKGTAKISWVFENYYKWFVPQFSMAPDHAVRFWWVRWRAFFRLQRGYEYMIYESWRMRAAKRLCEIMHGIRNKGAPHGWIRQDLWDRMVEFWRQEDFKKLKQVNKRNRASSTGGSLHTGGSTTYEATKERMALELGRTPSQSEVFVRTHMRKEDREWVDKRSRSGTPPIDEAEVWAWAAGSRKRGRVYGMGVVPSHKYPPLFSDPDDDDTASGPPDLREQVTLLNRELTQQAEAHAQRVAAVEAACAEKVRTLESTVQTQSQEVSDLRRAYSDMYSFLTQMRSGASGSMPDMPPPPPPPPPSPPAPLQTPPPYPGQTTGSPHPDDDTDYI</sequence>
<feature type="compositionally biased region" description="Pro residues" evidence="2">
    <location>
        <begin position="79"/>
        <end position="92"/>
    </location>
</feature>
<gene>
    <name evidence="3" type="ORF">PIB30_023689</name>
</gene>
<comment type="caution">
    <text evidence="3">The sequence shown here is derived from an EMBL/GenBank/DDBJ whole genome shotgun (WGS) entry which is preliminary data.</text>
</comment>
<dbReference type="EMBL" id="JASCZI010090704">
    <property type="protein sequence ID" value="MED6145291.1"/>
    <property type="molecule type" value="Genomic_DNA"/>
</dbReference>
<feature type="region of interest" description="Disordered" evidence="2">
    <location>
        <begin position="1"/>
        <end position="102"/>
    </location>
</feature>
<feature type="compositionally biased region" description="Pro residues" evidence="2">
    <location>
        <begin position="419"/>
        <end position="442"/>
    </location>
</feature>
<feature type="compositionally biased region" description="Low complexity" evidence="2">
    <location>
        <begin position="58"/>
        <end position="71"/>
    </location>
</feature>
<reference evidence="3 4" key="1">
    <citation type="journal article" date="2023" name="Plants (Basel)">
        <title>Bridging the Gap: Combining Genomics and Transcriptomics Approaches to Understand Stylosanthes scabra, an Orphan Legume from the Brazilian Caatinga.</title>
        <authorList>
            <person name="Ferreira-Neto J.R.C."/>
            <person name="da Silva M.D."/>
            <person name="Binneck E."/>
            <person name="de Melo N.F."/>
            <person name="da Silva R.H."/>
            <person name="de Melo A.L.T.M."/>
            <person name="Pandolfi V."/>
            <person name="Bustamante F.O."/>
            <person name="Brasileiro-Vidal A.C."/>
            <person name="Benko-Iseppon A.M."/>
        </authorList>
    </citation>
    <scope>NUCLEOTIDE SEQUENCE [LARGE SCALE GENOMIC DNA]</scope>
    <source>
        <tissue evidence="3">Leaves</tissue>
    </source>
</reference>
<evidence type="ECO:0000256" key="2">
    <source>
        <dbReference type="SAM" id="MobiDB-lite"/>
    </source>
</evidence>
<dbReference type="InterPro" id="IPR004252">
    <property type="entry name" value="Probable_transposase_24"/>
</dbReference>